<dbReference type="STRING" id="537013.CLOSTMETH_03362"/>
<proteinExistence type="predicted"/>
<dbReference type="HOGENOM" id="CLU_104531_0_0_9"/>
<keyword evidence="3" id="KW-1185">Reference proteome</keyword>
<feature type="domain" description="DUF6873" evidence="1">
    <location>
        <begin position="23"/>
        <end position="243"/>
    </location>
</feature>
<dbReference type="Proteomes" id="UP000003340">
    <property type="component" value="Unassembled WGS sequence"/>
</dbReference>
<dbReference type="InterPro" id="IPR049238">
    <property type="entry name" value="DUF6873"/>
</dbReference>
<protein>
    <recommendedName>
        <fullName evidence="1">DUF6873 domain-containing protein</fullName>
    </recommendedName>
</protein>
<evidence type="ECO:0000313" key="3">
    <source>
        <dbReference type="Proteomes" id="UP000003340"/>
    </source>
</evidence>
<sequence>MRFLVNPNLPDGKVLTAALGNAAIAEDLRRFGIQGVLVPPCPQLPAPVASHADMLLHHLGGPSLVLNGHSSELCAQLRELGMQVRIGSAHLTQKYPGDAAYNYCRLKNRLIGNFKRAKPEQLIAEYCVRHGIQWIHTNQGYARCSTCVVDETSVVTSDEGIAAVLEQEGIEVLRIRPGFVRLPGYDTGFIGGCCGKIGQDLLYFTGKLSSHPDGETIRAFAEQRGVHVVEGAASALLDIGGILPLTQRSSQ</sequence>
<evidence type="ECO:0000313" key="2">
    <source>
        <dbReference type="EMBL" id="EEG29035.1"/>
    </source>
</evidence>
<gene>
    <name evidence="2" type="ORF">CLOSTMETH_03362</name>
</gene>
<reference evidence="2 3" key="2">
    <citation type="submission" date="2009-02" db="EMBL/GenBank/DDBJ databases">
        <title>Draft genome sequence of Clostridium methylpentosum (DSM 5476).</title>
        <authorList>
            <person name="Sudarsanam P."/>
            <person name="Ley R."/>
            <person name="Guruge J."/>
            <person name="Turnbaugh P.J."/>
            <person name="Mahowald M."/>
            <person name="Liep D."/>
            <person name="Gordon J."/>
        </authorList>
    </citation>
    <scope>NUCLEOTIDE SEQUENCE [LARGE SCALE GENOMIC DNA]</scope>
    <source>
        <strain evidence="2 3">DSM 5476</strain>
    </source>
</reference>
<name>C0EHL7_9FIRM</name>
<reference evidence="2 3" key="1">
    <citation type="submission" date="2009-01" db="EMBL/GenBank/DDBJ databases">
        <authorList>
            <person name="Fulton L."/>
            <person name="Clifton S."/>
            <person name="Fulton B."/>
            <person name="Xu J."/>
            <person name="Minx P."/>
            <person name="Pepin K.H."/>
            <person name="Johnson M."/>
            <person name="Bhonagiri V."/>
            <person name="Nash W.E."/>
            <person name="Mardis E.R."/>
            <person name="Wilson R.K."/>
        </authorList>
    </citation>
    <scope>NUCLEOTIDE SEQUENCE [LARGE SCALE GENOMIC DNA]</scope>
    <source>
        <strain evidence="2 3">DSM 5476</strain>
    </source>
</reference>
<dbReference type="eggNOG" id="ENOG502ZBQJ">
    <property type="taxonomic scope" value="Bacteria"/>
</dbReference>
<accession>C0EHL7</accession>
<dbReference type="AlphaFoldDB" id="C0EHL7"/>
<dbReference type="Pfam" id="PF21778">
    <property type="entry name" value="DUF6873"/>
    <property type="match status" value="1"/>
</dbReference>
<comment type="caution">
    <text evidence="2">The sequence shown here is derived from an EMBL/GenBank/DDBJ whole genome shotgun (WGS) entry which is preliminary data.</text>
</comment>
<dbReference type="EMBL" id="ACEC01000118">
    <property type="protein sequence ID" value="EEG29035.1"/>
    <property type="molecule type" value="Genomic_DNA"/>
</dbReference>
<evidence type="ECO:0000259" key="1">
    <source>
        <dbReference type="Pfam" id="PF21778"/>
    </source>
</evidence>
<organism evidence="2 3">
    <name type="scientific">[Clostridium] methylpentosum DSM 5476</name>
    <dbReference type="NCBI Taxonomy" id="537013"/>
    <lineage>
        <taxon>Bacteria</taxon>
        <taxon>Bacillati</taxon>
        <taxon>Bacillota</taxon>
        <taxon>Clostridia</taxon>
        <taxon>Eubacteriales</taxon>
        <taxon>Oscillospiraceae</taxon>
        <taxon>Oscillospiraceae incertae sedis</taxon>
    </lineage>
</organism>